<dbReference type="InterPro" id="IPR036397">
    <property type="entry name" value="RNaseH_sf"/>
</dbReference>
<accession>A0A2S3VML8</accession>
<dbReference type="InterPro" id="IPR001584">
    <property type="entry name" value="Integrase_cat-core"/>
</dbReference>
<dbReference type="GO" id="GO:0015074">
    <property type="term" value="P:DNA integration"/>
    <property type="evidence" value="ECO:0007669"/>
    <property type="project" value="InterPro"/>
</dbReference>
<dbReference type="SUPFAM" id="SSF53098">
    <property type="entry name" value="Ribonuclease H-like"/>
    <property type="match status" value="1"/>
</dbReference>
<evidence type="ECO:0000259" key="1">
    <source>
        <dbReference type="PROSITE" id="PS50994"/>
    </source>
</evidence>
<dbReference type="Gene3D" id="3.30.420.10">
    <property type="entry name" value="Ribonuclease H-like superfamily/Ribonuclease H"/>
    <property type="match status" value="1"/>
</dbReference>
<evidence type="ECO:0000313" key="3">
    <source>
        <dbReference type="Proteomes" id="UP000237440"/>
    </source>
</evidence>
<gene>
    <name evidence="2" type="ORF">B0D71_18360</name>
</gene>
<sequence>MQTFSLKLRLVVVINHTRMTLQRRLVDRRLLFVDELGEPTKLKESEFYIGYERREIEICDDQPYLGEIPVIRNVAPDLTCFPPRHSKEAIRRRKYLESLTEGQDMLPSLSVLREKILEIAKGLEDIRVPSISTIRRWFSKFSGRNVVKLVPKHSKKGRVSVISGELEEILTRVIDEIYLKPERPDISKVVLEYQKRVDEKNATRLPSRHLKIPCGMTIRRYIAKLDPYEVDVHRLGKHAAKKKHRTAIGVLTVTDILDRWEIDHTLMDVLLVDEETGLIIGRPYISIVLDKFSRMIMGYLIHLAAPNTETVLRVIERSIRPKAELLKRFPEVEGEWRAHGLPTRVVPDNAAEFHADDLIAGFNELGIEIMYPRSRGPEMKGSVERFFRTLNTGLIHGLPGTTFSNIQEKGDYDSEKHACFTFEQIERSIVKWIVDGYHQTPHRSLDARTPAQVWASAEADRLIKLPVDLDELECILARRRSVCVHHYGIEVDGHGYHSLELAQLSMRMAPEEKISVRFRDELSHVWVHDRFRNVFLQVPVKDKRMLGVSRDLWKSAKNALRAKGDDKPSFEKIHQCYRDLEKDVDYARHSQKLRQRRAVTRAKLDKDGWKLPNVKLPLSSVSMEWLDMPIATDVSTTFRVVHRQPAGRLNNEPS</sequence>
<dbReference type="PROSITE" id="PS50994">
    <property type="entry name" value="INTEGRASE"/>
    <property type="match status" value="1"/>
</dbReference>
<dbReference type="GO" id="GO:0003676">
    <property type="term" value="F:nucleic acid binding"/>
    <property type="evidence" value="ECO:0007669"/>
    <property type="project" value="InterPro"/>
</dbReference>
<dbReference type="AlphaFoldDB" id="A0A2S3VML8"/>
<feature type="domain" description="Integrase catalytic" evidence="1">
    <location>
        <begin position="250"/>
        <end position="458"/>
    </location>
</feature>
<dbReference type="EMBL" id="MUJK01000005">
    <property type="protein sequence ID" value="POF41195.1"/>
    <property type="molecule type" value="Genomic_DNA"/>
</dbReference>
<dbReference type="Proteomes" id="UP000237440">
    <property type="component" value="Unassembled WGS sequence"/>
</dbReference>
<comment type="caution">
    <text evidence="2">The sequence shown here is derived from an EMBL/GenBank/DDBJ whole genome shotgun (WGS) entry which is preliminary data.</text>
</comment>
<protein>
    <submittedName>
        <fullName evidence="2">Integrase</fullName>
    </submittedName>
</protein>
<reference evidence="3" key="1">
    <citation type="submission" date="2017-02" db="EMBL/GenBank/DDBJ databases">
        <authorList>
            <person name="Furmanczyk E.M."/>
        </authorList>
    </citation>
    <scope>NUCLEOTIDE SEQUENCE [LARGE SCALE GENOMIC DNA]</scope>
    <source>
        <strain evidence="3">AP3_22</strain>
    </source>
</reference>
<proteinExistence type="predicted"/>
<organism evidence="2 3">
    <name type="scientific">Pseudomonas laurylsulfativorans</name>
    <dbReference type="NCBI Taxonomy" id="1943631"/>
    <lineage>
        <taxon>Bacteria</taxon>
        <taxon>Pseudomonadati</taxon>
        <taxon>Pseudomonadota</taxon>
        <taxon>Gammaproteobacteria</taxon>
        <taxon>Pseudomonadales</taxon>
        <taxon>Pseudomonadaceae</taxon>
        <taxon>Pseudomonas</taxon>
    </lineage>
</organism>
<evidence type="ECO:0000313" key="2">
    <source>
        <dbReference type="EMBL" id="POF41195.1"/>
    </source>
</evidence>
<name>A0A2S3VML8_9PSED</name>
<keyword evidence="3" id="KW-1185">Reference proteome</keyword>
<dbReference type="InterPro" id="IPR012337">
    <property type="entry name" value="RNaseH-like_sf"/>
</dbReference>
<dbReference type="OrthoDB" id="501284at2"/>
<dbReference type="RefSeq" id="WP_103396072.1">
    <property type="nucleotide sequence ID" value="NZ_MUJK01000005.1"/>
</dbReference>